<evidence type="ECO:0000256" key="1">
    <source>
        <dbReference type="SAM" id="Phobius"/>
    </source>
</evidence>
<evidence type="ECO:0000313" key="4">
    <source>
        <dbReference type="Proteomes" id="UP000642673"/>
    </source>
</evidence>
<feature type="transmembrane region" description="Helical" evidence="1">
    <location>
        <begin position="123"/>
        <end position="140"/>
    </location>
</feature>
<gene>
    <name evidence="3" type="ORF">GCM10010347_20890</name>
</gene>
<evidence type="ECO:0000259" key="2">
    <source>
        <dbReference type="Pfam" id="PF23636"/>
    </source>
</evidence>
<protein>
    <recommendedName>
        <fullName evidence="2">DUF7144 domain-containing protein</fullName>
    </recommendedName>
</protein>
<feature type="transmembrane region" description="Helical" evidence="1">
    <location>
        <begin position="25"/>
        <end position="51"/>
    </location>
</feature>
<dbReference type="InterPro" id="IPR055568">
    <property type="entry name" value="DUF7144"/>
</dbReference>
<name>A0ABQ3EXY2_9ACTN</name>
<dbReference type="Proteomes" id="UP000642673">
    <property type="component" value="Unassembled WGS sequence"/>
</dbReference>
<comment type="caution">
    <text evidence="3">The sequence shown here is derived from an EMBL/GenBank/DDBJ whole genome shotgun (WGS) entry which is preliminary data.</text>
</comment>
<keyword evidence="1" id="KW-0472">Membrane</keyword>
<keyword evidence="1" id="KW-1133">Transmembrane helix</keyword>
<reference evidence="4" key="1">
    <citation type="journal article" date="2019" name="Int. J. Syst. Evol. Microbiol.">
        <title>The Global Catalogue of Microorganisms (GCM) 10K type strain sequencing project: providing services to taxonomists for standard genome sequencing and annotation.</title>
        <authorList>
            <consortium name="The Broad Institute Genomics Platform"/>
            <consortium name="The Broad Institute Genome Sequencing Center for Infectious Disease"/>
            <person name="Wu L."/>
            <person name="Ma J."/>
        </authorList>
    </citation>
    <scope>NUCLEOTIDE SEQUENCE [LARGE SCALE GENOMIC DNA]</scope>
    <source>
        <strain evidence="4">JCM 4738</strain>
    </source>
</reference>
<dbReference type="RefSeq" id="WP_190183772.1">
    <property type="nucleotide sequence ID" value="NZ_BMVP01000003.1"/>
</dbReference>
<evidence type="ECO:0000313" key="3">
    <source>
        <dbReference type="EMBL" id="GHB50994.1"/>
    </source>
</evidence>
<feature type="domain" description="DUF7144" evidence="2">
    <location>
        <begin position="31"/>
        <end position="142"/>
    </location>
</feature>
<organism evidence="3 4">
    <name type="scientific">Streptomyces cirratus</name>
    <dbReference type="NCBI Taxonomy" id="68187"/>
    <lineage>
        <taxon>Bacteria</taxon>
        <taxon>Bacillati</taxon>
        <taxon>Actinomycetota</taxon>
        <taxon>Actinomycetes</taxon>
        <taxon>Kitasatosporales</taxon>
        <taxon>Streptomycetaceae</taxon>
        <taxon>Streptomyces</taxon>
    </lineage>
</organism>
<proteinExistence type="predicted"/>
<feature type="transmembrane region" description="Helical" evidence="1">
    <location>
        <begin position="97"/>
        <end position="117"/>
    </location>
</feature>
<feature type="transmembrane region" description="Helical" evidence="1">
    <location>
        <begin position="71"/>
        <end position="90"/>
    </location>
</feature>
<dbReference type="Pfam" id="PF23636">
    <property type="entry name" value="DUF7144"/>
    <property type="match status" value="1"/>
</dbReference>
<sequence>MAQPSTPQSSARASRGGDPYSGRGAWAAGGTLFAGVLLLVYGVLGIIKGIAGIAKDDVYARLGHYVFKFNLTTWGWIHLILGIILVVVGAGLLKKVLWARVAGVVLAGLAIILDFMWLPYTPVWGIISIAIGVFVIWALCNTPDGPRSTAV</sequence>
<keyword evidence="1" id="KW-0812">Transmembrane</keyword>
<accession>A0ABQ3EXY2</accession>
<keyword evidence="4" id="KW-1185">Reference proteome</keyword>
<dbReference type="EMBL" id="BMVP01000003">
    <property type="protein sequence ID" value="GHB50994.1"/>
    <property type="molecule type" value="Genomic_DNA"/>
</dbReference>